<gene>
    <name evidence="1" type="ORF">HanXRQr2_Chr02g0048821</name>
</gene>
<comment type="caution">
    <text evidence="1">The sequence shown here is derived from an EMBL/GenBank/DDBJ whole genome shotgun (WGS) entry which is preliminary data.</text>
</comment>
<evidence type="ECO:0000313" key="1">
    <source>
        <dbReference type="EMBL" id="KAF5817077.1"/>
    </source>
</evidence>
<evidence type="ECO:0000313" key="2">
    <source>
        <dbReference type="Proteomes" id="UP000215914"/>
    </source>
</evidence>
<reference evidence="1" key="2">
    <citation type="submission" date="2020-06" db="EMBL/GenBank/DDBJ databases">
        <title>Helianthus annuus Genome sequencing and assembly Release 2.</title>
        <authorList>
            <person name="Gouzy J."/>
            <person name="Langlade N."/>
            <person name="Munos S."/>
        </authorList>
    </citation>
    <scope>NUCLEOTIDE SEQUENCE</scope>
    <source>
        <tissue evidence="1">Leaves</tissue>
    </source>
</reference>
<dbReference type="AlphaFoldDB" id="A0A9K3JM06"/>
<sequence>MHIMNRPQIFTPLSIQQLVDCYDNYENPEAEGSTLPIRIKEEYIAKLIILVGMVTLSVGGNAQLKCYNQRLRSTDSMRLRKTSGLLKPPYGYTL</sequence>
<name>A0A9K3JM06_HELAN</name>
<keyword evidence="2" id="KW-1185">Reference proteome</keyword>
<organism evidence="1 2">
    <name type="scientific">Helianthus annuus</name>
    <name type="common">Common sunflower</name>
    <dbReference type="NCBI Taxonomy" id="4232"/>
    <lineage>
        <taxon>Eukaryota</taxon>
        <taxon>Viridiplantae</taxon>
        <taxon>Streptophyta</taxon>
        <taxon>Embryophyta</taxon>
        <taxon>Tracheophyta</taxon>
        <taxon>Spermatophyta</taxon>
        <taxon>Magnoliopsida</taxon>
        <taxon>eudicotyledons</taxon>
        <taxon>Gunneridae</taxon>
        <taxon>Pentapetalae</taxon>
        <taxon>asterids</taxon>
        <taxon>campanulids</taxon>
        <taxon>Asterales</taxon>
        <taxon>Asteraceae</taxon>
        <taxon>Asteroideae</taxon>
        <taxon>Heliantheae alliance</taxon>
        <taxon>Heliantheae</taxon>
        <taxon>Helianthus</taxon>
    </lineage>
</organism>
<dbReference type="Proteomes" id="UP000215914">
    <property type="component" value="Unassembled WGS sequence"/>
</dbReference>
<dbReference type="EMBL" id="MNCJ02000317">
    <property type="protein sequence ID" value="KAF5817077.1"/>
    <property type="molecule type" value="Genomic_DNA"/>
</dbReference>
<protein>
    <submittedName>
        <fullName evidence="1">Uncharacterized protein</fullName>
    </submittedName>
</protein>
<proteinExistence type="predicted"/>
<reference evidence="1" key="1">
    <citation type="journal article" date="2017" name="Nature">
        <title>The sunflower genome provides insights into oil metabolism, flowering and Asterid evolution.</title>
        <authorList>
            <person name="Badouin H."/>
            <person name="Gouzy J."/>
            <person name="Grassa C.J."/>
            <person name="Murat F."/>
            <person name="Staton S.E."/>
            <person name="Cottret L."/>
            <person name="Lelandais-Briere C."/>
            <person name="Owens G.L."/>
            <person name="Carrere S."/>
            <person name="Mayjonade B."/>
            <person name="Legrand L."/>
            <person name="Gill N."/>
            <person name="Kane N.C."/>
            <person name="Bowers J.E."/>
            <person name="Hubner S."/>
            <person name="Bellec A."/>
            <person name="Berard A."/>
            <person name="Berges H."/>
            <person name="Blanchet N."/>
            <person name="Boniface M.C."/>
            <person name="Brunel D."/>
            <person name="Catrice O."/>
            <person name="Chaidir N."/>
            <person name="Claudel C."/>
            <person name="Donnadieu C."/>
            <person name="Faraut T."/>
            <person name="Fievet G."/>
            <person name="Helmstetter N."/>
            <person name="King M."/>
            <person name="Knapp S.J."/>
            <person name="Lai Z."/>
            <person name="Le Paslier M.C."/>
            <person name="Lippi Y."/>
            <person name="Lorenzon L."/>
            <person name="Mandel J.R."/>
            <person name="Marage G."/>
            <person name="Marchand G."/>
            <person name="Marquand E."/>
            <person name="Bret-Mestries E."/>
            <person name="Morien E."/>
            <person name="Nambeesan S."/>
            <person name="Nguyen T."/>
            <person name="Pegot-Espagnet P."/>
            <person name="Pouilly N."/>
            <person name="Raftis F."/>
            <person name="Sallet E."/>
            <person name="Schiex T."/>
            <person name="Thomas J."/>
            <person name="Vandecasteele C."/>
            <person name="Vares D."/>
            <person name="Vear F."/>
            <person name="Vautrin S."/>
            <person name="Crespi M."/>
            <person name="Mangin B."/>
            <person name="Burke J.M."/>
            <person name="Salse J."/>
            <person name="Munos S."/>
            <person name="Vincourt P."/>
            <person name="Rieseberg L.H."/>
            <person name="Langlade N.B."/>
        </authorList>
    </citation>
    <scope>NUCLEOTIDE SEQUENCE</scope>
    <source>
        <tissue evidence="1">Leaves</tissue>
    </source>
</reference>
<dbReference type="Gramene" id="mRNA:HanXRQr2_Chr02g0048821">
    <property type="protein sequence ID" value="mRNA:HanXRQr2_Chr02g0048821"/>
    <property type="gene ID" value="HanXRQr2_Chr02g0048821"/>
</dbReference>
<accession>A0A9K3JM06</accession>